<keyword evidence="2" id="KW-1185">Reference proteome</keyword>
<dbReference type="Proteomes" id="UP001163223">
    <property type="component" value="Chromosome"/>
</dbReference>
<gene>
    <name evidence="1" type="ORF">OXU80_05930</name>
</gene>
<accession>A0ACD4NSC6</accession>
<evidence type="ECO:0000313" key="1">
    <source>
        <dbReference type="EMBL" id="WAJ29761.1"/>
    </source>
</evidence>
<proteinExistence type="predicted"/>
<reference evidence="1" key="1">
    <citation type="submission" date="2022-11" db="EMBL/GenBank/DDBJ databases">
        <title>beta-Carotene-producing bacterium, Jeongeuplla avenae sp. nov., alleviates the salt stress of Arabidopsis seedlings.</title>
        <authorList>
            <person name="Jiang L."/>
            <person name="Lee J."/>
        </authorList>
    </citation>
    <scope>NUCLEOTIDE SEQUENCE</scope>
    <source>
        <strain evidence="1">DY_R2A_6</strain>
    </source>
</reference>
<organism evidence="1 2">
    <name type="scientific">Antarcticirhabdus aurantiaca</name>
    <dbReference type="NCBI Taxonomy" id="2606717"/>
    <lineage>
        <taxon>Bacteria</taxon>
        <taxon>Pseudomonadati</taxon>
        <taxon>Pseudomonadota</taxon>
        <taxon>Alphaproteobacteria</taxon>
        <taxon>Hyphomicrobiales</taxon>
        <taxon>Aurantimonadaceae</taxon>
        <taxon>Antarcticirhabdus</taxon>
    </lineage>
</organism>
<sequence length="208" mass="21128">MNRDEQNLIQNLFGKLSEAERTAPPREAEADRFIQESVARQPAAPYYMAQTIIIQEQALEAAQARIQALEAQASRPQSSGGFFGSLFGGGAAAPRQQPAAYGRQPGYGQAAAPQASGPWNSGPQAGYGQQPGAMAAPGRGGGGFMAGAAQTAMGVAGGVVLGSMLSDMMFGDDPAAAVEGAVADAGAAAEEQVADMGGEDFGGDFEDI</sequence>
<name>A0ACD4NSC6_9HYPH</name>
<evidence type="ECO:0000313" key="2">
    <source>
        <dbReference type="Proteomes" id="UP001163223"/>
    </source>
</evidence>
<dbReference type="EMBL" id="CP113520">
    <property type="protein sequence ID" value="WAJ29761.1"/>
    <property type="molecule type" value="Genomic_DNA"/>
</dbReference>
<protein>
    <submittedName>
        <fullName evidence="1">DUF2076 domain-containing protein</fullName>
    </submittedName>
</protein>